<accession>A0A6J7PZT9</accession>
<proteinExistence type="predicted"/>
<protein>
    <submittedName>
        <fullName evidence="2">Unannotated protein</fullName>
    </submittedName>
</protein>
<feature type="compositionally biased region" description="Polar residues" evidence="1">
    <location>
        <begin position="79"/>
        <end position="93"/>
    </location>
</feature>
<evidence type="ECO:0000256" key="1">
    <source>
        <dbReference type="SAM" id="MobiDB-lite"/>
    </source>
</evidence>
<evidence type="ECO:0000313" key="2">
    <source>
        <dbReference type="EMBL" id="CAB5007872.1"/>
    </source>
</evidence>
<gene>
    <name evidence="2" type="ORF">UFOPK3992_01074</name>
</gene>
<name>A0A6J7PZT9_9ZZZZ</name>
<sequence length="236" mass="24975">MLAARATITCQRGSERSRTRFTPRPANSAQISSRLSQPKDSSTVTRPRSTLAMAHSHRANCHPRVTRSRTGATAITSRYTPMNHSSCTGSTPATGARSGATAPTIAAITTAAATSGRVGVSRRETRERYALGAAPARRRSPTPAITKNSGMICSSQVSQKNWGAASSVVCASPPGSEVHARLWPITTSSRAAPLTASTTRSRPIEAASTESRRLAIVRVYGPNPHARSDMVKLCPK</sequence>
<feature type="region of interest" description="Disordered" evidence="1">
    <location>
        <begin position="1"/>
        <end position="47"/>
    </location>
</feature>
<dbReference type="EMBL" id="CAFBOZ010000144">
    <property type="protein sequence ID" value="CAB5007872.1"/>
    <property type="molecule type" value="Genomic_DNA"/>
</dbReference>
<dbReference type="AlphaFoldDB" id="A0A6J7PZT9"/>
<organism evidence="2">
    <name type="scientific">freshwater metagenome</name>
    <dbReference type="NCBI Taxonomy" id="449393"/>
    <lineage>
        <taxon>unclassified sequences</taxon>
        <taxon>metagenomes</taxon>
        <taxon>ecological metagenomes</taxon>
    </lineage>
</organism>
<feature type="compositionally biased region" description="Polar residues" evidence="1">
    <location>
        <begin position="25"/>
        <end position="47"/>
    </location>
</feature>
<feature type="region of interest" description="Disordered" evidence="1">
    <location>
        <begin position="79"/>
        <end position="98"/>
    </location>
</feature>
<reference evidence="2" key="1">
    <citation type="submission" date="2020-05" db="EMBL/GenBank/DDBJ databases">
        <authorList>
            <person name="Chiriac C."/>
            <person name="Salcher M."/>
            <person name="Ghai R."/>
            <person name="Kavagutti S V."/>
        </authorList>
    </citation>
    <scope>NUCLEOTIDE SEQUENCE</scope>
</reference>